<dbReference type="GeneID" id="25264724"/>
<comment type="caution">
    <text evidence="6">The sequence shown here is derived from an EMBL/GenBank/DDBJ whole genome shotgun (WGS) entry which is preliminary data.</text>
</comment>
<gene>
    <name evidence="6" type="ORF">K437DRAFT_257558</name>
</gene>
<dbReference type="GO" id="GO:0008270">
    <property type="term" value="F:zinc ion binding"/>
    <property type="evidence" value="ECO:0007669"/>
    <property type="project" value="InterPro"/>
</dbReference>
<evidence type="ECO:0000259" key="5">
    <source>
        <dbReference type="SMART" id="SM00829"/>
    </source>
</evidence>
<dbReference type="STRING" id="1037660.A0A066VSC6"/>
<dbReference type="Pfam" id="PF00107">
    <property type="entry name" value="ADH_zinc_N"/>
    <property type="match status" value="1"/>
</dbReference>
<organism evidence="6 7">
    <name type="scientific">Tilletiaria anomala (strain ATCC 24038 / CBS 436.72 / UBC 951)</name>
    <dbReference type="NCBI Taxonomy" id="1037660"/>
    <lineage>
        <taxon>Eukaryota</taxon>
        <taxon>Fungi</taxon>
        <taxon>Dikarya</taxon>
        <taxon>Basidiomycota</taxon>
        <taxon>Ustilaginomycotina</taxon>
        <taxon>Exobasidiomycetes</taxon>
        <taxon>Georgefischeriales</taxon>
        <taxon>Tilletiariaceae</taxon>
        <taxon>Tilletiaria</taxon>
    </lineage>
</organism>
<dbReference type="Gene3D" id="3.40.50.720">
    <property type="entry name" value="NAD(P)-binding Rossmann-like Domain"/>
    <property type="match status" value="1"/>
</dbReference>
<evidence type="ECO:0000256" key="4">
    <source>
        <dbReference type="ARBA" id="ARBA00070796"/>
    </source>
</evidence>
<dbReference type="SUPFAM" id="SSF50129">
    <property type="entry name" value="GroES-like"/>
    <property type="match status" value="1"/>
</dbReference>
<keyword evidence="1" id="KW-0521">NADP</keyword>
<dbReference type="FunFam" id="3.40.50.720:FF:000053">
    <property type="entry name" value="Quinone oxidoreductase 1"/>
    <property type="match status" value="1"/>
</dbReference>
<sequence>MASSSVPSTMKALQIQKQGGLEVLEIHDVPVPQPGPGQVLLKVEWAGVNFIDTYLRSGLYKKETPFILGNESAGTIHAVGPNVSNVKVGDKASGYLATGGGYAEFALLEDSKIVKLPSNVDTKTGAGLVLQGLTAWTLVKEAYEVKKGDYVLVHAAAGGVGLLLCQMCKYLGAHVIGTTSTTEKAELAKANGAEYVILYGKGESVVDKTLEITGNKGVQGIFDGVGKDTWEDDFKVIARKGTIVTFGNASGAVEPFAPLKLSAKNIKVVRPTLGNYVVTREELDRYSNELWELLAKSVIKLSVHKDYSFSAEGIKQSQIDITSRGTTGKLLIKIS</sequence>
<dbReference type="EMBL" id="JMSN01000063">
    <property type="protein sequence ID" value="KDN43188.1"/>
    <property type="molecule type" value="Genomic_DNA"/>
</dbReference>
<name>A0A066VSC6_TILAU</name>
<accession>A0A066VSC6</accession>
<dbReference type="GO" id="GO:0003960">
    <property type="term" value="F:quinone reductase (NADPH) activity"/>
    <property type="evidence" value="ECO:0007669"/>
    <property type="project" value="InterPro"/>
</dbReference>
<dbReference type="PROSITE" id="PS01162">
    <property type="entry name" value="QOR_ZETA_CRYSTAL"/>
    <property type="match status" value="1"/>
</dbReference>
<dbReference type="CDD" id="cd05286">
    <property type="entry name" value="QOR2"/>
    <property type="match status" value="1"/>
</dbReference>
<protein>
    <recommendedName>
        <fullName evidence="4">Probable quinone oxidoreductase</fullName>
    </recommendedName>
    <alternativeName>
        <fullName evidence="3">NADPH:quinone reductase</fullName>
    </alternativeName>
</protein>
<dbReference type="GO" id="GO:0070402">
    <property type="term" value="F:NADPH binding"/>
    <property type="evidence" value="ECO:0007669"/>
    <property type="project" value="TreeGrafter"/>
</dbReference>
<dbReference type="InterPro" id="IPR013149">
    <property type="entry name" value="ADH-like_C"/>
</dbReference>
<keyword evidence="7" id="KW-1185">Reference proteome</keyword>
<dbReference type="InterPro" id="IPR013154">
    <property type="entry name" value="ADH-like_N"/>
</dbReference>
<keyword evidence="2" id="KW-0560">Oxidoreductase</keyword>
<dbReference type="InterPro" id="IPR020843">
    <property type="entry name" value="ER"/>
</dbReference>
<evidence type="ECO:0000313" key="7">
    <source>
        <dbReference type="Proteomes" id="UP000027361"/>
    </source>
</evidence>
<dbReference type="InterPro" id="IPR002364">
    <property type="entry name" value="Quin_OxRdtase/zeta-crystal_CS"/>
</dbReference>
<dbReference type="SUPFAM" id="SSF51735">
    <property type="entry name" value="NAD(P)-binding Rossmann-fold domains"/>
    <property type="match status" value="1"/>
</dbReference>
<dbReference type="GO" id="GO:0035925">
    <property type="term" value="F:mRNA 3'-UTR AU-rich region binding"/>
    <property type="evidence" value="ECO:0007669"/>
    <property type="project" value="TreeGrafter"/>
</dbReference>
<dbReference type="GO" id="GO:0005829">
    <property type="term" value="C:cytosol"/>
    <property type="evidence" value="ECO:0007669"/>
    <property type="project" value="TreeGrafter"/>
</dbReference>
<dbReference type="AlphaFoldDB" id="A0A066VSC6"/>
<evidence type="ECO:0000256" key="3">
    <source>
        <dbReference type="ARBA" id="ARBA00043088"/>
    </source>
</evidence>
<evidence type="ECO:0000256" key="1">
    <source>
        <dbReference type="ARBA" id="ARBA00022857"/>
    </source>
</evidence>
<dbReference type="Gene3D" id="3.90.180.10">
    <property type="entry name" value="Medium-chain alcohol dehydrogenases, catalytic domain"/>
    <property type="match status" value="1"/>
</dbReference>
<evidence type="ECO:0000313" key="6">
    <source>
        <dbReference type="EMBL" id="KDN43188.1"/>
    </source>
</evidence>
<dbReference type="RefSeq" id="XP_013242287.1">
    <property type="nucleotide sequence ID" value="XM_013386833.1"/>
</dbReference>
<dbReference type="FunCoup" id="A0A066VSC6">
    <property type="interactions" value="307"/>
</dbReference>
<dbReference type="PANTHER" id="PTHR48106:SF13">
    <property type="entry name" value="QUINONE OXIDOREDUCTASE-RELATED"/>
    <property type="match status" value="1"/>
</dbReference>
<dbReference type="InterPro" id="IPR047618">
    <property type="entry name" value="QOR-like"/>
</dbReference>
<dbReference type="SMART" id="SM00829">
    <property type="entry name" value="PKS_ER"/>
    <property type="match status" value="1"/>
</dbReference>
<dbReference type="HOGENOM" id="CLU_026673_3_1_1"/>
<dbReference type="InterPro" id="IPR011032">
    <property type="entry name" value="GroES-like_sf"/>
</dbReference>
<feature type="domain" description="Enoyl reductase (ER)" evidence="5">
    <location>
        <begin position="19"/>
        <end position="332"/>
    </location>
</feature>
<evidence type="ECO:0000256" key="2">
    <source>
        <dbReference type="ARBA" id="ARBA00023002"/>
    </source>
</evidence>
<dbReference type="OrthoDB" id="48317at2759"/>
<proteinExistence type="predicted"/>
<reference evidence="6 7" key="1">
    <citation type="submission" date="2014-05" db="EMBL/GenBank/DDBJ databases">
        <title>Draft genome sequence of a rare smut relative, Tilletiaria anomala UBC 951.</title>
        <authorList>
            <consortium name="DOE Joint Genome Institute"/>
            <person name="Toome M."/>
            <person name="Kuo A."/>
            <person name="Henrissat B."/>
            <person name="Lipzen A."/>
            <person name="Tritt A."/>
            <person name="Yoshinaga Y."/>
            <person name="Zane M."/>
            <person name="Barry K."/>
            <person name="Grigoriev I.V."/>
            <person name="Spatafora J.W."/>
            <person name="Aimea M.C."/>
        </authorList>
    </citation>
    <scope>NUCLEOTIDE SEQUENCE [LARGE SCALE GENOMIC DNA]</scope>
    <source>
        <strain evidence="6 7">UBC 951</strain>
    </source>
</reference>
<dbReference type="OMA" id="CDHTIDY"/>
<dbReference type="InterPro" id="IPR036291">
    <property type="entry name" value="NAD(P)-bd_dom_sf"/>
</dbReference>
<dbReference type="Pfam" id="PF08240">
    <property type="entry name" value="ADH_N"/>
    <property type="match status" value="1"/>
</dbReference>
<dbReference type="Proteomes" id="UP000027361">
    <property type="component" value="Unassembled WGS sequence"/>
</dbReference>
<dbReference type="PANTHER" id="PTHR48106">
    <property type="entry name" value="QUINONE OXIDOREDUCTASE PIG3-RELATED"/>
    <property type="match status" value="1"/>
</dbReference>
<dbReference type="InParanoid" id="A0A066VSC6"/>